<comment type="caution">
    <text evidence="1">The sequence shown here is derived from an EMBL/GenBank/DDBJ whole genome shotgun (WGS) entry which is preliminary data.</text>
</comment>
<dbReference type="Proteomes" id="UP000615446">
    <property type="component" value="Unassembled WGS sequence"/>
</dbReference>
<dbReference type="AlphaFoldDB" id="A0A8H3M6U8"/>
<sequence length="139" mass="16511">MNVIQVWEHVLKWGLAQNPELPSNPTNFSKEDFKTLKNNIHQCIPFIKFHNLSSDEFSDKVLPFRKNNDSIENYVLSRVKYEEFAIYDSHNFGPAFGDCDLALTFKDRVFCYNSKYEMHIRKTVEEILVEEYEMFQITT</sequence>
<name>A0A8H3M6U8_9GLOM</name>
<reference evidence="1" key="1">
    <citation type="submission" date="2019-10" db="EMBL/GenBank/DDBJ databases">
        <title>Conservation and host-specific expression of non-tandemly repeated heterogenous ribosome RNA gene in arbuscular mycorrhizal fungi.</title>
        <authorList>
            <person name="Maeda T."/>
            <person name="Kobayashi Y."/>
            <person name="Nakagawa T."/>
            <person name="Ezawa T."/>
            <person name="Yamaguchi K."/>
            <person name="Bino T."/>
            <person name="Nishimoto Y."/>
            <person name="Shigenobu S."/>
            <person name="Kawaguchi M."/>
        </authorList>
    </citation>
    <scope>NUCLEOTIDE SEQUENCE</scope>
    <source>
        <strain evidence="1">HR1</strain>
    </source>
</reference>
<evidence type="ECO:0000313" key="2">
    <source>
        <dbReference type="Proteomes" id="UP000615446"/>
    </source>
</evidence>
<organism evidence="1 2">
    <name type="scientific">Rhizophagus clarus</name>
    <dbReference type="NCBI Taxonomy" id="94130"/>
    <lineage>
        <taxon>Eukaryota</taxon>
        <taxon>Fungi</taxon>
        <taxon>Fungi incertae sedis</taxon>
        <taxon>Mucoromycota</taxon>
        <taxon>Glomeromycotina</taxon>
        <taxon>Glomeromycetes</taxon>
        <taxon>Glomerales</taxon>
        <taxon>Glomeraceae</taxon>
        <taxon>Rhizophagus</taxon>
    </lineage>
</organism>
<protein>
    <submittedName>
        <fullName evidence="1">BTB/POZ protein</fullName>
    </submittedName>
</protein>
<dbReference type="OrthoDB" id="2434385at2759"/>
<evidence type="ECO:0000313" key="1">
    <source>
        <dbReference type="EMBL" id="GES99115.1"/>
    </source>
</evidence>
<dbReference type="EMBL" id="BLAL01000278">
    <property type="protein sequence ID" value="GES99115.1"/>
    <property type="molecule type" value="Genomic_DNA"/>
</dbReference>
<gene>
    <name evidence="1" type="ORF">RCL2_002563100</name>
</gene>
<proteinExistence type="predicted"/>
<accession>A0A8H3M6U8</accession>